<sequence length="295" mass="34001">MNNPESKQYLRAHAVGSNMPNLNTDILSNIELSLPDIQQQNYIVSLLSSIDKKIETNTRIITELESLARTIYDYWFTQFDFPDEYGNPYRSSGGAMVHNEALHRDIPKDWGTIHLREIVDLVDDKCSHIGLSVDNYISTDNMLKKRGGICPSAYLPVEGRVTRFQQNDILLSNIRPYFKKIWLSDRIGGCCADVLVFRAKHREHTEWLYQTMAANRFFSYVSIGAKGSKMPRGDKEHMMRYPVAMPPKELLCVFSKLYSPMHNQIAKLYKENIHLANLRDWLLPLLMNGQATIDK</sequence>
<dbReference type="GO" id="GO:0003677">
    <property type="term" value="F:DNA binding"/>
    <property type="evidence" value="ECO:0007669"/>
    <property type="project" value="UniProtKB-KW"/>
</dbReference>
<dbReference type="RefSeq" id="WP_136500281.1">
    <property type="nucleotide sequence ID" value="NZ_JBJNQC010000001.1"/>
</dbReference>
<dbReference type="AlphaFoldDB" id="A0A4V3YW55"/>
<evidence type="ECO:0000259" key="4">
    <source>
        <dbReference type="Pfam" id="PF01420"/>
    </source>
</evidence>
<evidence type="ECO:0000313" key="6">
    <source>
        <dbReference type="Proteomes" id="UP000306697"/>
    </source>
</evidence>
<keyword evidence="3" id="KW-0238">DNA-binding</keyword>
<evidence type="ECO:0000313" key="5">
    <source>
        <dbReference type="EMBL" id="THJ29972.1"/>
    </source>
</evidence>
<dbReference type="EMBL" id="SSWL01000004">
    <property type="protein sequence ID" value="THJ29972.1"/>
    <property type="molecule type" value="Genomic_DNA"/>
</dbReference>
<dbReference type="Proteomes" id="UP000306697">
    <property type="component" value="Unassembled WGS sequence"/>
</dbReference>
<protein>
    <recommendedName>
        <fullName evidence="4">Type I restriction modification DNA specificity domain-containing protein</fullName>
    </recommendedName>
</protein>
<accession>A0A4V3YW55</accession>
<evidence type="ECO:0000256" key="2">
    <source>
        <dbReference type="ARBA" id="ARBA00022747"/>
    </source>
</evidence>
<dbReference type="GO" id="GO:0009307">
    <property type="term" value="P:DNA restriction-modification system"/>
    <property type="evidence" value="ECO:0007669"/>
    <property type="project" value="UniProtKB-KW"/>
</dbReference>
<proteinExistence type="inferred from homology"/>
<dbReference type="PANTHER" id="PTHR30408:SF13">
    <property type="entry name" value="TYPE I RESTRICTION ENZYME HINDI SPECIFICITY SUBUNIT"/>
    <property type="match status" value="1"/>
</dbReference>
<dbReference type="InterPro" id="IPR000055">
    <property type="entry name" value="Restrct_endonuc_typeI_TRD"/>
</dbReference>
<dbReference type="InterPro" id="IPR044946">
    <property type="entry name" value="Restrct_endonuc_typeI_TRD_sf"/>
</dbReference>
<dbReference type="Gene3D" id="3.90.220.20">
    <property type="entry name" value="DNA methylase specificity domains"/>
    <property type="match status" value="2"/>
</dbReference>
<feature type="domain" description="Type I restriction modification DNA specificity" evidence="4">
    <location>
        <begin position="8"/>
        <end position="65"/>
    </location>
</feature>
<gene>
    <name evidence="5" type="ORF">E6L38_03100</name>
</gene>
<comment type="caution">
    <text evidence="5">The sequence shown here is derived from an EMBL/GenBank/DDBJ whole genome shotgun (WGS) entry which is preliminary data.</text>
</comment>
<keyword evidence="2" id="KW-0680">Restriction system</keyword>
<reference evidence="5 6" key="1">
    <citation type="submission" date="2019-04" db="EMBL/GenBank/DDBJ databases">
        <title>Genome Announcement To Ensure Probiotic Safety of Bifidobacterium longum subsp infantis UBBI-01.</title>
        <authorList>
            <person name="Sulthana A."/>
            <person name="Lakshmi S.G."/>
            <person name="Madempudi R.S."/>
        </authorList>
    </citation>
    <scope>NUCLEOTIDE SEQUENCE [LARGE SCALE GENOMIC DNA]</scope>
    <source>
        <strain evidence="5 6">UBBI-01</strain>
    </source>
</reference>
<dbReference type="SUPFAM" id="SSF116734">
    <property type="entry name" value="DNA methylase specificity domain"/>
    <property type="match status" value="2"/>
</dbReference>
<evidence type="ECO:0000256" key="1">
    <source>
        <dbReference type="ARBA" id="ARBA00010923"/>
    </source>
</evidence>
<dbReference type="Pfam" id="PF01420">
    <property type="entry name" value="Methylase_S"/>
    <property type="match status" value="1"/>
</dbReference>
<evidence type="ECO:0000256" key="3">
    <source>
        <dbReference type="ARBA" id="ARBA00023125"/>
    </source>
</evidence>
<dbReference type="PANTHER" id="PTHR30408">
    <property type="entry name" value="TYPE-1 RESTRICTION ENZYME ECOKI SPECIFICITY PROTEIN"/>
    <property type="match status" value="1"/>
</dbReference>
<comment type="similarity">
    <text evidence="1">Belongs to the type-I restriction system S methylase family.</text>
</comment>
<dbReference type="InterPro" id="IPR052021">
    <property type="entry name" value="Type-I_RS_S_subunit"/>
</dbReference>
<name>A0A4V3YW55_BIFLI</name>
<organism evidence="5 6">
    <name type="scientific">Bifidobacterium longum subsp. infantis</name>
    <dbReference type="NCBI Taxonomy" id="1682"/>
    <lineage>
        <taxon>Bacteria</taxon>
        <taxon>Bacillati</taxon>
        <taxon>Actinomycetota</taxon>
        <taxon>Actinomycetes</taxon>
        <taxon>Bifidobacteriales</taxon>
        <taxon>Bifidobacteriaceae</taxon>
        <taxon>Bifidobacterium</taxon>
    </lineage>
</organism>